<evidence type="ECO:0000313" key="1">
    <source>
        <dbReference type="EMBL" id="RDJ07858.1"/>
    </source>
</evidence>
<proteinExistence type="predicted"/>
<dbReference type="AlphaFoldDB" id="A0A370KLI2"/>
<accession>A0A370KLI2</accession>
<gene>
    <name evidence="1" type="ORF">B5K06_21190</name>
</gene>
<evidence type="ECO:0000313" key="2">
    <source>
        <dbReference type="Proteomes" id="UP000254939"/>
    </source>
</evidence>
<dbReference type="EMBL" id="NAAC01000022">
    <property type="protein sequence ID" value="RDJ07858.1"/>
    <property type="molecule type" value="Genomic_DNA"/>
</dbReference>
<organism evidence="1 2">
    <name type="scientific">Rhizobium grahamii</name>
    <dbReference type="NCBI Taxonomy" id="1120045"/>
    <lineage>
        <taxon>Bacteria</taxon>
        <taxon>Pseudomonadati</taxon>
        <taxon>Pseudomonadota</taxon>
        <taxon>Alphaproteobacteria</taxon>
        <taxon>Hyphomicrobiales</taxon>
        <taxon>Rhizobiaceae</taxon>
        <taxon>Rhizobium/Agrobacterium group</taxon>
        <taxon>Rhizobium</taxon>
    </lineage>
</organism>
<name>A0A370KLI2_9HYPH</name>
<reference evidence="1 2" key="1">
    <citation type="submission" date="2017-03" db="EMBL/GenBank/DDBJ databases">
        <title>Genome analysis of Rhizobial strains effectives or ineffectives for nitrogen fixation isolated from bean seeds.</title>
        <authorList>
            <person name="Peralta H."/>
            <person name="Aguilar-Vera A."/>
            <person name="Mora Y."/>
            <person name="Vargas-Lagunas C."/>
            <person name="Girard L."/>
            <person name="Mora J."/>
        </authorList>
    </citation>
    <scope>NUCLEOTIDE SEQUENCE [LARGE SCALE GENOMIC DNA]</scope>
    <source>
        <strain evidence="1 2">CCGM3</strain>
    </source>
</reference>
<sequence>MGKLAALNRLSSSILLFAVWLQPPRPWPISMPIGDECPASHRRVRVATAVPEEMEAFLKNCWPETIGLKTICLKTIGLDMSGLTLLARTWRDVGSKGLI</sequence>
<protein>
    <submittedName>
        <fullName evidence="1">Uncharacterized protein</fullName>
    </submittedName>
</protein>
<dbReference type="Proteomes" id="UP000254939">
    <property type="component" value="Unassembled WGS sequence"/>
</dbReference>
<comment type="caution">
    <text evidence="1">The sequence shown here is derived from an EMBL/GenBank/DDBJ whole genome shotgun (WGS) entry which is preliminary data.</text>
</comment>